<keyword evidence="2" id="KW-0732">Signal</keyword>
<protein>
    <recommendedName>
        <fullName evidence="4">Cilia- and flagella-associated protein 157</fullName>
    </recommendedName>
</protein>
<evidence type="ECO:0000256" key="2">
    <source>
        <dbReference type="SAM" id="SignalP"/>
    </source>
</evidence>
<reference evidence="3" key="1">
    <citation type="submission" date="2021-01" db="EMBL/GenBank/DDBJ databases">
        <authorList>
            <person name="Corre E."/>
            <person name="Pelletier E."/>
            <person name="Niang G."/>
            <person name="Scheremetjew M."/>
            <person name="Finn R."/>
            <person name="Kale V."/>
            <person name="Holt S."/>
            <person name="Cochrane G."/>
            <person name="Meng A."/>
            <person name="Brown T."/>
            <person name="Cohen L."/>
        </authorList>
    </citation>
    <scope>NUCLEOTIDE SEQUENCE</scope>
    <source>
        <strain evidence="3">OF101</strain>
    </source>
</reference>
<name>A0A7S1RPL3_ALECA</name>
<evidence type="ECO:0000313" key="3">
    <source>
        <dbReference type="EMBL" id="CAD9171824.1"/>
    </source>
</evidence>
<feature type="chain" id="PRO_5030907364" description="Cilia- and flagella-associated protein 157" evidence="2">
    <location>
        <begin position="30"/>
        <end position="437"/>
    </location>
</feature>
<feature type="region of interest" description="Disordered" evidence="1">
    <location>
        <begin position="31"/>
        <end position="83"/>
    </location>
</feature>
<organism evidence="3">
    <name type="scientific">Alexandrium catenella</name>
    <name type="common">Red tide dinoflagellate</name>
    <name type="synonym">Gonyaulax catenella</name>
    <dbReference type="NCBI Taxonomy" id="2925"/>
    <lineage>
        <taxon>Eukaryota</taxon>
        <taxon>Sar</taxon>
        <taxon>Alveolata</taxon>
        <taxon>Dinophyceae</taxon>
        <taxon>Gonyaulacales</taxon>
        <taxon>Pyrocystaceae</taxon>
        <taxon>Alexandrium</taxon>
    </lineage>
</organism>
<dbReference type="AlphaFoldDB" id="A0A7S1RPL3"/>
<feature type="compositionally biased region" description="Acidic residues" evidence="1">
    <location>
        <begin position="251"/>
        <end position="276"/>
    </location>
</feature>
<feature type="signal peptide" evidence="2">
    <location>
        <begin position="1"/>
        <end position="29"/>
    </location>
</feature>
<accession>A0A7S1RPL3</accession>
<proteinExistence type="predicted"/>
<evidence type="ECO:0008006" key="4">
    <source>
        <dbReference type="Google" id="ProtNLM"/>
    </source>
</evidence>
<feature type="region of interest" description="Disordered" evidence="1">
    <location>
        <begin position="239"/>
        <end position="276"/>
    </location>
</feature>
<gene>
    <name evidence="3" type="ORF">ACAT0790_LOCUS48593</name>
</gene>
<sequence length="437" mass="46983">MKPARAMVRAILAVHCLATELGMQVSASAERITGASSAPKHRYMRQSKSTAPALDQRPQSEASAEDTPVQAGSAPLSPAPDGYPRLPAVSAMLGSASETLKHINSQASVLEARVVQTQMENEAKLARQKAVFEQKLRIQEDHNKDLVRDNTQISTDIAALKANNSDLKKHAKELQDGSRLMRTELRALQSRFHTALDFIGSSLKSSDDSKAPELEVLQPAKATQGSNHRGHHAYIEYGKHGENKAGGDSDGAQEDEGGEGSAEDDDADEDDDEGEDAATSLIAVAEQAQRVAATGTSEAAEADLPAADVEANPQDLLAVLSRGVTDLQKQEHESEAKLKAMFLESFQTGTRRHASLIAQQRALNSSRASLSAMQTKLRRADARLEATGAGLRQRLRELGLFLQRLAHLPLAPAEEAPRLLKALPEDVSAAATLARRE</sequence>
<dbReference type="EMBL" id="HBGE01081424">
    <property type="protein sequence ID" value="CAD9171824.1"/>
    <property type="molecule type" value="Transcribed_RNA"/>
</dbReference>
<evidence type="ECO:0000256" key="1">
    <source>
        <dbReference type="SAM" id="MobiDB-lite"/>
    </source>
</evidence>